<reference evidence="9 10" key="1">
    <citation type="submission" date="2022-11" db="EMBL/GenBank/DDBJ databases">
        <title>Desulfobotulus tamanensis H1 sp. nov. - anaerobic, alkaliphilic, sulphate reducing bacterium isolated from terrestrial mud volcano.</title>
        <authorList>
            <person name="Frolova A."/>
            <person name="Merkel A.Y."/>
            <person name="Slobodkin A.I."/>
        </authorList>
    </citation>
    <scope>NUCLEOTIDE SEQUENCE [LARGE SCALE GENOMIC DNA]</scope>
    <source>
        <strain evidence="9 10">H1</strain>
    </source>
</reference>
<evidence type="ECO:0000256" key="6">
    <source>
        <dbReference type="SAM" id="Coils"/>
    </source>
</evidence>
<evidence type="ECO:0000256" key="4">
    <source>
        <dbReference type="ARBA" id="ARBA00022989"/>
    </source>
</evidence>
<dbReference type="NCBIfam" id="TIGR04211">
    <property type="entry name" value="SH3_and_anchor"/>
    <property type="match status" value="1"/>
</dbReference>
<evidence type="ECO:0000256" key="5">
    <source>
        <dbReference type="ARBA" id="ARBA00023136"/>
    </source>
</evidence>
<dbReference type="InterPro" id="IPR016476">
    <property type="entry name" value="SH3_dom_pro"/>
</dbReference>
<evidence type="ECO:0000256" key="1">
    <source>
        <dbReference type="ARBA" id="ARBA00004167"/>
    </source>
</evidence>
<protein>
    <submittedName>
        <fullName evidence="9">TIGR04211 family SH3 domain-containing protein</fullName>
    </submittedName>
</protein>
<gene>
    <name evidence="9" type="ORF">OOT00_02050</name>
</gene>
<dbReference type="EMBL" id="JAPFPW010000001">
    <property type="protein sequence ID" value="MCW7752766.1"/>
    <property type="molecule type" value="Genomic_DNA"/>
</dbReference>
<sequence length="219" mass="25516">MRDSHFFWIFFFLILTLPFSSMAGTAYVTDSLQISVRRGPTTEHRILRFIHSGHPVKILEENDGWSRIVTIERGDTAPVTGWVLARYLTRNLPLEVQNHQLAEDNERLRQQFDQTDKAWKESEEKIKILSDKLSVTRSELEQTRQDLDRLTEESSGYLTLRQKSSNLEKERDALLEENILLRAQSRNHTLLIGGVLVFSGMLTGFLWGRRQKRYSGRLL</sequence>
<keyword evidence="5 7" id="KW-0472">Membrane</keyword>
<organism evidence="9 10">
    <name type="scientific">Desulfobotulus pelophilus</name>
    <dbReference type="NCBI Taxonomy" id="2823377"/>
    <lineage>
        <taxon>Bacteria</taxon>
        <taxon>Pseudomonadati</taxon>
        <taxon>Thermodesulfobacteriota</taxon>
        <taxon>Desulfobacteria</taxon>
        <taxon>Desulfobacterales</taxon>
        <taxon>Desulfobacteraceae</taxon>
        <taxon>Desulfobotulus</taxon>
    </lineage>
</organism>
<comment type="subcellular location">
    <subcellularLocation>
        <location evidence="1">Membrane</location>
        <topology evidence="1">Single-pass membrane protein</topology>
    </subcellularLocation>
</comment>
<keyword evidence="10" id="KW-1185">Reference proteome</keyword>
<name>A0ABT3N5N9_9BACT</name>
<dbReference type="Pfam" id="PF08239">
    <property type="entry name" value="SH3_3"/>
    <property type="match status" value="1"/>
</dbReference>
<evidence type="ECO:0000256" key="3">
    <source>
        <dbReference type="ARBA" id="ARBA00022729"/>
    </source>
</evidence>
<dbReference type="SMART" id="SM00287">
    <property type="entry name" value="SH3b"/>
    <property type="match status" value="1"/>
</dbReference>
<evidence type="ECO:0000256" key="7">
    <source>
        <dbReference type="SAM" id="Phobius"/>
    </source>
</evidence>
<dbReference type="RefSeq" id="WP_265423625.1">
    <property type="nucleotide sequence ID" value="NZ_JAPFPW010000001.1"/>
</dbReference>
<comment type="caution">
    <text evidence="9">The sequence shown here is derived from an EMBL/GenBank/DDBJ whole genome shotgun (WGS) entry which is preliminary data.</text>
</comment>
<dbReference type="Proteomes" id="UP001209681">
    <property type="component" value="Unassembled WGS sequence"/>
</dbReference>
<proteinExistence type="predicted"/>
<keyword evidence="6" id="KW-0175">Coiled coil</keyword>
<feature type="domain" description="SH3b" evidence="8">
    <location>
        <begin position="23"/>
        <end position="92"/>
    </location>
</feature>
<keyword evidence="4 7" id="KW-1133">Transmembrane helix</keyword>
<evidence type="ECO:0000313" key="9">
    <source>
        <dbReference type="EMBL" id="MCW7752766.1"/>
    </source>
</evidence>
<evidence type="ECO:0000256" key="2">
    <source>
        <dbReference type="ARBA" id="ARBA00022692"/>
    </source>
</evidence>
<accession>A0ABT3N5N9</accession>
<dbReference type="Gene3D" id="2.30.30.40">
    <property type="entry name" value="SH3 Domains"/>
    <property type="match status" value="1"/>
</dbReference>
<feature type="coiled-coil region" evidence="6">
    <location>
        <begin position="98"/>
        <end position="184"/>
    </location>
</feature>
<feature type="transmembrane region" description="Helical" evidence="7">
    <location>
        <begin position="190"/>
        <end position="208"/>
    </location>
</feature>
<keyword evidence="3" id="KW-0732">Signal</keyword>
<dbReference type="InterPro" id="IPR003646">
    <property type="entry name" value="SH3-like_bac-type"/>
</dbReference>
<evidence type="ECO:0000313" key="10">
    <source>
        <dbReference type="Proteomes" id="UP001209681"/>
    </source>
</evidence>
<keyword evidence="2 7" id="KW-0812">Transmembrane</keyword>
<evidence type="ECO:0000259" key="8">
    <source>
        <dbReference type="SMART" id="SM00287"/>
    </source>
</evidence>